<evidence type="ECO:0000256" key="4">
    <source>
        <dbReference type="ARBA" id="ARBA00022989"/>
    </source>
</evidence>
<comment type="subcellular location">
    <subcellularLocation>
        <location evidence="1">Cell membrane</location>
        <topology evidence="1">Multi-pass membrane protein</topology>
    </subcellularLocation>
</comment>
<feature type="transmembrane region" description="Helical" evidence="6">
    <location>
        <begin position="116"/>
        <end position="138"/>
    </location>
</feature>
<dbReference type="GO" id="GO:0005886">
    <property type="term" value="C:plasma membrane"/>
    <property type="evidence" value="ECO:0007669"/>
    <property type="project" value="UniProtKB-SubCell"/>
</dbReference>
<dbReference type="EMBL" id="AP014685">
    <property type="protein sequence ID" value="BAR54524.1"/>
    <property type="molecule type" value="Genomic_DNA"/>
</dbReference>
<dbReference type="GO" id="GO:0033228">
    <property type="term" value="P:cysteine export across plasma membrane"/>
    <property type="evidence" value="ECO:0007669"/>
    <property type="project" value="TreeGrafter"/>
</dbReference>
<feature type="transmembrane region" description="Helical" evidence="6">
    <location>
        <begin position="76"/>
        <end position="96"/>
    </location>
</feature>
<evidence type="ECO:0000256" key="6">
    <source>
        <dbReference type="SAM" id="Phobius"/>
    </source>
</evidence>
<evidence type="ECO:0000313" key="7">
    <source>
        <dbReference type="EMBL" id="BAR54524.1"/>
    </source>
</evidence>
<evidence type="ECO:0000256" key="3">
    <source>
        <dbReference type="ARBA" id="ARBA00022692"/>
    </source>
</evidence>
<dbReference type="PANTHER" id="PTHR30086:SF20">
    <property type="entry name" value="ARGININE EXPORTER PROTEIN ARGO-RELATED"/>
    <property type="match status" value="1"/>
</dbReference>
<evidence type="ECO:0008006" key="9">
    <source>
        <dbReference type="Google" id="ProtNLM"/>
    </source>
</evidence>
<feature type="transmembrane region" description="Helical" evidence="6">
    <location>
        <begin position="45"/>
        <end position="69"/>
    </location>
</feature>
<dbReference type="PANTHER" id="PTHR30086">
    <property type="entry name" value="ARGININE EXPORTER PROTEIN ARGO"/>
    <property type="match status" value="1"/>
</dbReference>
<organism evidence="7 8">
    <name type="scientific">Bradyrhizobium diazoefficiens</name>
    <dbReference type="NCBI Taxonomy" id="1355477"/>
    <lineage>
        <taxon>Bacteria</taxon>
        <taxon>Pseudomonadati</taxon>
        <taxon>Pseudomonadota</taxon>
        <taxon>Alphaproteobacteria</taxon>
        <taxon>Hyphomicrobiales</taxon>
        <taxon>Nitrobacteraceae</taxon>
        <taxon>Bradyrhizobium</taxon>
    </lineage>
</organism>
<feature type="transmembrane region" description="Helical" evidence="6">
    <location>
        <begin position="145"/>
        <end position="166"/>
    </location>
</feature>
<gene>
    <name evidence="7" type="ORF">NK6_1340</name>
</gene>
<evidence type="ECO:0000256" key="1">
    <source>
        <dbReference type="ARBA" id="ARBA00004651"/>
    </source>
</evidence>
<keyword evidence="5 6" id="KW-0472">Membrane</keyword>
<evidence type="ECO:0000313" key="8">
    <source>
        <dbReference type="Proteomes" id="UP000063308"/>
    </source>
</evidence>
<protein>
    <recommendedName>
        <fullName evidence="9">LysE family translocator</fullName>
    </recommendedName>
</protein>
<feature type="transmembrane region" description="Helical" evidence="6">
    <location>
        <begin position="7"/>
        <end position="25"/>
    </location>
</feature>
<keyword evidence="4 6" id="KW-1133">Transmembrane helix</keyword>
<keyword evidence="3 6" id="KW-0812">Transmembrane</keyword>
<proteinExistence type="predicted"/>
<evidence type="ECO:0000256" key="5">
    <source>
        <dbReference type="ARBA" id="ARBA00023136"/>
    </source>
</evidence>
<accession>A0A0E4FVH6</accession>
<name>A0A0E4FVH6_9BRAD</name>
<dbReference type="Proteomes" id="UP000063308">
    <property type="component" value="Chromosome"/>
</dbReference>
<sequence>MNMAYSLFYAFLAFMVVMYFTPGPNNIMLLASGLTYGFRRTIPHIVGIVIGFAFMVATVGVGLGTVFLAYPILQTILKYAGAVYLIYLAAVIAMSGPTKPGEEDGRGPMTLWGAAMFQWINAKGWVIVIGTITAYAAIARFPINIVIQTLISLLVGTVSTVVWALFGTALRPILTSERLVRAFNILMAILLLASLYPVFMDA</sequence>
<dbReference type="Pfam" id="PF01810">
    <property type="entry name" value="LysE"/>
    <property type="match status" value="1"/>
</dbReference>
<evidence type="ECO:0000256" key="2">
    <source>
        <dbReference type="ARBA" id="ARBA00022475"/>
    </source>
</evidence>
<feature type="transmembrane region" description="Helical" evidence="6">
    <location>
        <begin position="178"/>
        <end position="199"/>
    </location>
</feature>
<dbReference type="InterPro" id="IPR001123">
    <property type="entry name" value="LeuE-type"/>
</dbReference>
<dbReference type="GO" id="GO:0015171">
    <property type="term" value="F:amino acid transmembrane transporter activity"/>
    <property type="evidence" value="ECO:0007669"/>
    <property type="project" value="TreeGrafter"/>
</dbReference>
<dbReference type="AlphaFoldDB" id="A0A0E4FVH6"/>
<reference evidence="7 8" key="1">
    <citation type="submission" date="2014-11" db="EMBL/GenBank/DDBJ databases">
        <title>Symbiosis island explosion on the genome of extra-slow-growing strains of soybean bradyrhizobia with massive insertion sequences.</title>
        <authorList>
            <person name="Iida T."/>
            <person name="Minamisawa K."/>
        </authorList>
    </citation>
    <scope>NUCLEOTIDE SEQUENCE [LARGE SCALE GENOMIC DNA]</scope>
    <source>
        <strain evidence="7 8">NK6</strain>
    </source>
</reference>
<keyword evidence="2" id="KW-1003">Cell membrane</keyword>